<evidence type="ECO:0000313" key="1">
    <source>
        <dbReference type="EMBL" id="PKF31648.1"/>
    </source>
</evidence>
<dbReference type="Proteomes" id="UP000233553">
    <property type="component" value="Unassembled WGS sequence"/>
</dbReference>
<comment type="caution">
    <text evidence="1">The sequence shown here is derived from an EMBL/GenBank/DDBJ whole genome shotgun (WGS) entry which is preliminary data.</text>
</comment>
<protein>
    <submittedName>
        <fullName evidence="1">Uncharacterized protein</fullName>
    </submittedName>
</protein>
<evidence type="ECO:0000313" key="2">
    <source>
        <dbReference type="Proteomes" id="UP000233553"/>
    </source>
</evidence>
<accession>A0A2N0WB49</accession>
<sequence>MILLGAAQAQIPTELIHQNPNISDDQKITTIQGFQKTSTALRFIKARIYISYINNKATLSKSNEWNKPFQIEPTATEIRIISDTPNLLAHGHIIFNAKSGQHYQVKSNQADIKMNKEPILFWVENMDTGEIVTSKEILNGSPSSTNINLIPVITNK</sequence>
<dbReference type="AlphaFoldDB" id="A0A2N0WB49"/>
<dbReference type="EMBL" id="PISJ01000020">
    <property type="protein sequence ID" value="PKF31648.1"/>
    <property type="molecule type" value="Genomic_DNA"/>
</dbReference>
<gene>
    <name evidence="1" type="ORF">CW311_18110</name>
</gene>
<organism evidence="1 2">
    <name type="scientific">Acinetobacter proteolyticus</name>
    <dbReference type="NCBI Taxonomy" id="1776741"/>
    <lineage>
        <taxon>Bacteria</taxon>
        <taxon>Pseudomonadati</taxon>
        <taxon>Pseudomonadota</taxon>
        <taxon>Gammaproteobacteria</taxon>
        <taxon>Moraxellales</taxon>
        <taxon>Moraxellaceae</taxon>
        <taxon>Acinetobacter</taxon>
    </lineage>
</organism>
<reference evidence="1 2" key="1">
    <citation type="submission" date="2017-12" db="EMBL/GenBank/DDBJ databases">
        <title>Draft Genome sequences of multiple microbial strains isolated from spacecraft associated surfaces.</title>
        <authorList>
            <person name="Seuylemezian A."/>
            <person name="Vaishampayan P."/>
            <person name="Venkateswaran K."/>
        </authorList>
    </citation>
    <scope>NUCLEOTIDE SEQUENCE [LARGE SCALE GENOMIC DNA]</scope>
    <source>
        <strain evidence="1 2">2P01AA</strain>
    </source>
</reference>
<proteinExistence type="predicted"/>
<name>A0A2N0WB49_9GAMM</name>